<evidence type="ECO:0000313" key="2">
    <source>
        <dbReference type="EMBL" id="SLN69597.1"/>
    </source>
</evidence>
<feature type="signal peptide" evidence="1">
    <location>
        <begin position="1"/>
        <end position="18"/>
    </location>
</feature>
<gene>
    <name evidence="2" type="ORF">PAM7066_03527</name>
</gene>
<dbReference type="Gene3D" id="3.30.200.270">
    <property type="match status" value="1"/>
</dbReference>
<proteinExistence type="predicted"/>
<evidence type="ECO:0008006" key="4">
    <source>
        <dbReference type="Google" id="ProtNLM"/>
    </source>
</evidence>
<keyword evidence="3" id="KW-1185">Reference proteome</keyword>
<dbReference type="Proteomes" id="UP000193870">
    <property type="component" value="Unassembled WGS sequence"/>
</dbReference>
<reference evidence="2 3" key="1">
    <citation type="submission" date="2017-03" db="EMBL/GenBank/DDBJ databases">
        <authorList>
            <person name="Afonso C.L."/>
            <person name="Miller P.J."/>
            <person name="Scott M.A."/>
            <person name="Spackman E."/>
            <person name="Goraichik I."/>
            <person name="Dimitrov K.M."/>
            <person name="Suarez D.L."/>
            <person name="Swayne D.E."/>
        </authorList>
    </citation>
    <scope>NUCLEOTIDE SEQUENCE [LARGE SCALE GENOMIC DNA]</scope>
    <source>
        <strain evidence="2 3">CECT 7066</strain>
    </source>
</reference>
<name>A0A1Y5TVS9_9RHOB</name>
<dbReference type="RefSeq" id="WP_175484717.1">
    <property type="nucleotide sequence ID" value="NZ_FOPF01000017.1"/>
</dbReference>
<protein>
    <recommendedName>
        <fullName evidence="4">DUF5602 domain-containing protein</fullName>
    </recommendedName>
</protein>
<sequence>MHILPIAALALAACPALAQDSYASLPGVETLPEGVIQISGVVPAMGEHWADPATLPLGPIYCVHEGKIVCLEFMIAQEEFAAGKSWPMLAGMPGLPAANHTHIGFEPHGHEGFEVPHYDIHMYLISPEEVALIQPE</sequence>
<evidence type="ECO:0000256" key="1">
    <source>
        <dbReference type="SAM" id="SignalP"/>
    </source>
</evidence>
<dbReference type="AlphaFoldDB" id="A0A1Y5TVS9"/>
<evidence type="ECO:0000313" key="3">
    <source>
        <dbReference type="Proteomes" id="UP000193870"/>
    </source>
</evidence>
<keyword evidence="1" id="KW-0732">Signal</keyword>
<organism evidence="2 3">
    <name type="scientific">Palleronia marisminoris</name>
    <dbReference type="NCBI Taxonomy" id="315423"/>
    <lineage>
        <taxon>Bacteria</taxon>
        <taxon>Pseudomonadati</taxon>
        <taxon>Pseudomonadota</taxon>
        <taxon>Alphaproteobacteria</taxon>
        <taxon>Rhodobacterales</taxon>
        <taxon>Roseobacteraceae</taxon>
        <taxon>Palleronia</taxon>
    </lineage>
</organism>
<dbReference type="EMBL" id="FWFV01000016">
    <property type="protein sequence ID" value="SLN69597.1"/>
    <property type="molecule type" value="Genomic_DNA"/>
</dbReference>
<accession>A0A1Y5TVS9</accession>
<feature type="chain" id="PRO_5010985861" description="DUF5602 domain-containing protein" evidence="1">
    <location>
        <begin position="19"/>
        <end position="136"/>
    </location>
</feature>